<evidence type="ECO:0000313" key="4">
    <source>
        <dbReference type="EMBL" id="KAF7807109.1"/>
    </source>
</evidence>
<protein>
    <recommendedName>
        <fullName evidence="6">Retrotransposon Copia-like N-terminal domain-containing protein</fullName>
    </recommendedName>
</protein>
<dbReference type="Pfam" id="PF22936">
    <property type="entry name" value="Pol_BBD"/>
    <property type="match status" value="1"/>
</dbReference>
<dbReference type="EMBL" id="JAAIUW010000012">
    <property type="protein sequence ID" value="KAF7807109.1"/>
    <property type="molecule type" value="Genomic_DNA"/>
</dbReference>
<feature type="compositionally biased region" description="Acidic residues" evidence="1">
    <location>
        <begin position="528"/>
        <end position="540"/>
    </location>
</feature>
<accession>A0A834W7U3</accession>
<evidence type="ECO:0000256" key="1">
    <source>
        <dbReference type="SAM" id="MobiDB-lite"/>
    </source>
</evidence>
<evidence type="ECO:0000313" key="5">
    <source>
        <dbReference type="Proteomes" id="UP000634136"/>
    </source>
</evidence>
<dbReference type="PANTHER" id="PTHR37610:SF40">
    <property type="entry name" value="OS01G0909600 PROTEIN"/>
    <property type="match status" value="1"/>
</dbReference>
<dbReference type="PANTHER" id="PTHR37610">
    <property type="entry name" value="CCHC-TYPE DOMAIN-CONTAINING PROTEIN"/>
    <property type="match status" value="1"/>
</dbReference>
<evidence type="ECO:0008006" key="6">
    <source>
        <dbReference type="Google" id="ProtNLM"/>
    </source>
</evidence>
<name>A0A834W7U3_9FABA</name>
<comment type="caution">
    <text evidence="4">The sequence shown here is derived from an EMBL/GenBank/DDBJ whole genome shotgun (WGS) entry which is preliminary data.</text>
</comment>
<evidence type="ECO:0000259" key="3">
    <source>
        <dbReference type="Pfam" id="PF22936"/>
    </source>
</evidence>
<gene>
    <name evidence="4" type="ORF">G2W53_039270</name>
</gene>
<feature type="region of interest" description="Disordered" evidence="1">
    <location>
        <begin position="461"/>
        <end position="486"/>
    </location>
</feature>
<evidence type="ECO:0000259" key="2">
    <source>
        <dbReference type="Pfam" id="PF14244"/>
    </source>
</evidence>
<dbReference type="InterPro" id="IPR029472">
    <property type="entry name" value="Copia-like_N"/>
</dbReference>
<reference evidence="4" key="1">
    <citation type="submission" date="2020-09" db="EMBL/GenBank/DDBJ databases">
        <title>Genome-Enabled Discovery of Anthraquinone Biosynthesis in Senna tora.</title>
        <authorList>
            <person name="Kang S.-H."/>
            <person name="Pandey R.P."/>
            <person name="Lee C.-M."/>
            <person name="Sim J.-S."/>
            <person name="Jeong J.-T."/>
            <person name="Choi B.-S."/>
            <person name="Jung M."/>
            <person name="Ginzburg D."/>
            <person name="Zhao K."/>
            <person name="Won S.Y."/>
            <person name="Oh T.-J."/>
            <person name="Yu Y."/>
            <person name="Kim N.-H."/>
            <person name="Lee O.R."/>
            <person name="Lee T.-H."/>
            <person name="Bashyal P."/>
            <person name="Kim T.-S."/>
            <person name="Lee W.-H."/>
            <person name="Kawkins C."/>
            <person name="Kim C.-K."/>
            <person name="Kim J.S."/>
            <person name="Ahn B.O."/>
            <person name="Rhee S.Y."/>
            <person name="Sohng J.K."/>
        </authorList>
    </citation>
    <scope>NUCLEOTIDE SEQUENCE</scope>
    <source>
        <tissue evidence="4">Leaf</tissue>
    </source>
</reference>
<sequence length="540" mass="60669">MSTYSGAVSGAKNGAPAWSLSSSDHPGIALVTSPLVGSNFISWSLAIKTVLGAKDKLGFIDRTVKEPEDESEFKKWKSVDSMVKSWVRNSMAKELAESFMFCRTSGELWKELEEIYGVKSGPKFYQLQQDLSSLRQGSDSVTTYFNKIHRFWDEIHRLRPIPRCTCAKCTCAFNKKMDGLEADTKLVQFLMGLNQTFEMIRSQILALDPLPSVNKAFAMVVTVEIEKEINQVQGSSGIEGSAMMARSNPRNENFKKIEDRRNEKLAKHCDYCQQNGHTREGCFKLIGYPEWFKELREQRKKNGKKNMAATAISETPIDLTNDKGTNDYARVMVALQELTKIVKGKTEQKHVNFANLGEFAGKNGGKETFPFFTNTSWVVDTGASSHMCSNKELLINLRALDQEIPVHLPDGSVKNVKHTESVDLKSSKTLVEGRLTDNLYILKHYLDSNCATTNCLDSANSVNSTYTNNKRTAEMPLVEENSESNQEKNLMENAEEHNMNNDIEEPFIETQVEESGQGSDDYMPLSDDLTDLVAEEQDTN</sequence>
<feature type="region of interest" description="Disordered" evidence="1">
    <location>
        <begin position="499"/>
        <end position="540"/>
    </location>
</feature>
<dbReference type="AlphaFoldDB" id="A0A834W7U3"/>
<keyword evidence="5" id="KW-1185">Reference proteome</keyword>
<organism evidence="4 5">
    <name type="scientific">Senna tora</name>
    <dbReference type="NCBI Taxonomy" id="362788"/>
    <lineage>
        <taxon>Eukaryota</taxon>
        <taxon>Viridiplantae</taxon>
        <taxon>Streptophyta</taxon>
        <taxon>Embryophyta</taxon>
        <taxon>Tracheophyta</taxon>
        <taxon>Spermatophyta</taxon>
        <taxon>Magnoliopsida</taxon>
        <taxon>eudicotyledons</taxon>
        <taxon>Gunneridae</taxon>
        <taxon>Pentapetalae</taxon>
        <taxon>rosids</taxon>
        <taxon>fabids</taxon>
        <taxon>Fabales</taxon>
        <taxon>Fabaceae</taxon>
        <taxon>Caesalpinioideae</taxon>
        <taxon>Cassia clade</taxon>
        <taxon>Senna</taxon>
    </lineage>
</organism>
<dbReference type="InterPro" id="IPR054722">
    <property type="entry name" value="PolX-like_BBD"/>
</dbReference>
<dbReference type="Proteomes" id="UP000634136">
    <property type="component" value="Unassembled WGS sequence"/>
</dbReference>
<proteinExistence type="predicted"/>
<feature type="compositionally biased region" description="Polar residues" evidence="1">
    <location>
        <begin position="461"/>
        <end position="470"/>
    </location>
</feature>
<feature type="domain" description="Retrotransposon Copia-like N-terminal" evidence="2">
    <location>
        <begin position="22"/>
        <end position="68"/>
    </location>
</feature>
<dbReference type="Pfam" id="PF14244">
    <property type="entry name" value="Retrotran_gag_3"/>
    <property type="match status" value="1"/>
</dbReference>
<dbReference type="OrthoDB" id="1929700at2759"/>
<feature type="domain" description="Retrovirus-related Pol polyprotein from transposon TNT 1-94-like beta-barrel" evidence="3">
    <location>
        <begin position="377"/>
        <end position="442"/>
    </location>
</feature>